<evidence type="ECO:0000313" key="1">
    <source>
        <dbReference type="EMBL" id="SSX02674.1"/>
    </source>
</evidence>
<dbReference type="EMBL" id="UFQT01000305">
    <property type="protein sequence ID" value="SSX23048.1"/>
    <property type="molecule type" value="Genomic_DNA"/>
</dbReference>
<dbReference type="Pfam" id="PF10245">
    <property type="entry name" value="MRP-S22"/>
    <property type="match status" value="1"/>
</dbReference>
<organism evidence="2">
    <name type="scientific">Culicoides sonorensis</name>
    <name type="common">Biting midge</name>
    <dbReference type="NCBI Taxonomy" id="179676"/>
    <lineage>
        <taxon>Eukaryota</taxon>
        <taxon>Metazoa</taxon>
        <taxon>Ecdysozoa</taxon>
        <taxon>Arthropoda</taxon>
        <taxon>Hexapoda</taxon>
        <taxon>Insecta</taxon>
        <taxon>Pterygota</taxon>
        <taxon>Neoptera</taxon>
        <taxon>Endopterygota</taxon>
        <taxon>Diptera</taxon>
        <taxon>Nematocera</taxon>
        <taxon>Chironomoidea</taxon>
        <taxon>Ceratopogonidae</taxon>
        <taxon>Ceratopogoninae</taxon>
        <taxon>Culicoides</taxon>
        <taxon>Monoculicoides</taxon>
    </lineage>
</organism>
<accession>A0A336MAH8</accession>
<dbReference type="PANTHER" id="PTHR13071:SF4">
    <property type="entry name" value="SMALL RIBOSOMAL SUBUNIT PROTEIN MS22"/>
    <property type="match status" value="1"/>
</dbReference>
<protein>
    <submittedName>
        <fullName evidence="2">CSON008091 protein</fullName>
    </submittedName>
</protein>
<name>A0A336MAH8_CULSO</name>
<gene>
    <name evidence="2" type="primary">CSON008091</name>
</gene>
<dbReference type="OMA" id="CIDDLLY"/>
<dbReference type="VEuPathDB" id="VectorBase:CSON008091"/>
<reference evidence="1" key="1">
    <citation type="submission" date="2018-04" db="EMBL/GenBank/DDBJ databases">
        <authorList>
            <person name="Go L.Y."/>
            <person name="Mitchell J.A."/>
        </authorList>
    </citation>
    <scope>NUCLEOTIDE SEQUENCE</scope>
    <source>
        <tissue evidence="1">Whole organism</tissue>
    </source>
</reference>
<dbReference type="GO" id="GO:0003735">
    <property type="term" value="F:structural constituent of ribosome"/>
    <property type="evidence" value="ECO:0007669"/>
    <property type="project" value="TreeGrafter"/>
</dbReference>
<dbReference type="InterPro" id="IPR019374">
    <property type="entry name" value="Ribosomal_mS22"/>
</dbReference>
<proteinExistence type="predicted"/>
<sequence length="383" mass="45692">MFLKSKRNFIQHFVTNPRNFPFLIRQCSTGSFLQYDKDPAPMFIDPKIQKLLKSLTGMDFSKIFRKKAVSHNKVDFKFMTPEQFESQVKHSAYKAKRLLQMPPIVKILEDQTRILSKDTEMDGFSDSDYVITDISFDVKDTKRAIVVRHANGILETAPQSIRKRVNQIYFPKEERKITVPLMFTREEYLQRLLDNYEYQFILDRTCIQFEPYEREFHEITSKTYQHINKEKKFDMLRSTRHFGTMTFFLTWHKMIDDLLIDCIKRGYLRNGVELILLFHKIHGGSEEKTLEACLEKYPYQRDIVKEYYDSMISGVNEDLHKKIDYDPEKLKEEQARDENFLKEIENFTKTHGVKKIQLELAVQTFREEKEGKFDSMKRQKASS</sequence>
<dbReference type="GO" id="GO:0005763">
    <property type="term" value="C:mitochondrial small ribosomal subunit"/>
    <property type="evidence" value="ECO:0007669"/>
    <property type="project" value="TreeGrafter"/>
</dbReference>
<dbReference type="PANTHER" id="PTHR13071">
    <property type="entry name" value="MITOCHONDRIAL 28S RIBOSOMAL PROTEIN S22"/>
    <property type="match status" value="1"/>
</dbReference>
<dbReference type="EMBL" id="UFQS01000305">
    <property type="protein sequence ID" value="SSX02674.1"/>
    <property type="molecule type" value="Genomic_DNA"/>
</dbReference>
<dbReference type="AlphaFoldDB" id="A0A336MAH8"/>
<evidence type="ECO:0000313" key="2">
    <source>
        <dbReference type="EMBL" id="SSX23048.1"/>
    </source>
</evidence>
<reference evidence="2" key="2">
    <citation type="submission" date="2018-07" db="EMBL/GenBank/DDBJ databases">
        <authorList>
            <person name="Quirk P.G."/>
            <person name="Krulwich T.A."/>
        </authorList>
    </citation>
    <scope>NUCLEOTIDE SEQUENCE</scope>
</reference>